<accession>A0ACB5T5M8</accession>
<dbReference type="Proteomes" id="UP001165064">
    <property type="component" value="Unassembled WGS sequence"/>
</dbReference>
<proteinExistence type="predicted"/>
<evidence type="ECO:0000313" key="1">
    <source>
        <dbReference type="EMBL" id="GME80910.1"/>
    </source>
</evidence>
<name>A0ACB5T5M8_AMBMO</name>
<sequence length="355" mass="40333">MEQKVFDNESDHDCVYFPYYTTKPQEKETYNLVCKHKLDHEEHEHEDIPSDESEEKETTETTTTIGCKLGICLSFDFVNETVCFTKYGFATHSHDLQKGEVSLSVINFLRYQRQCSSSLADAKKKILGLFDIIRRLERDRNAQVKRMLSQRAKRLRDTARGLANNPNASGTTVYKMLVGEGAIEKLLKNSEVHFRKEIDDANPKDLVHIACIYLGIAKVPDLKVRDLKPVEKTVVDLTGSPDNGGATRPTSHNEAVSRSDTNSSQRLPDNIRKGIEECEHMMDKIGKGAEVIKSGELSPESRMSLADDCLGAAEFMINMYKDHMDSCPSREQHDQMRERLSSSFDKNKMDFGDRQ</sequence>
<gene>
    <name evidence="1" type="ORF">Amon02_000466700</name>
</gene>
<organism evidence="1 2">
    <name type="scientific">Ambrosiozyma monospora</name>
    <name type="common">Yeast</name>
    <name type="synonym">Endomycopsis monosporus</name>
    <dbReference type="NCBI Taxonomy" id="43982"/>
    <lineage>
        <taxon>Eukaryota</taxon>
        <taxon>Fungi</taxon>
        <taxon>Dikarya</taxon>
        <taxon>Ascomycota</taxon>
        <taxon>Saccharomycotina</taxon>
        <taxon>Pichiomycetes</taxon>
        <taxon>Pichiales</taxon>
        <taxon>Pichiaceae</taxon>
        <taxon>Ambrosiozyma</taxon>
    </lineage>
</organism>
<protein>
    <submittedName>
        <fullName evidence="1">Unnamed protein product</fullName>
    </submittedName>
</protein>
<keyword evidence="2" id="KW-1185">Reference proteome</keyword>
<evidence type="ECO:0000313" key="2">
    <source>
        <dbReference type="Proteomes" id="UP001165064"/>
    </source>
</evidence>
<comment type="caution">
    <text evidence="1">The sequence shown here is derived from an EMBL/GenBank/DDBJ whole genome shotgun (WGS) entry which is preliminary data.</text>
</comment>
<dbReference type="EMBL" id="BSXS01003259">
    <property type="protein sequence ID" value="GME80910.1"/>
    <property type="molecule type" value="Genomic_DNA"/>
</dbReference>
<reference evidence="1" key="1">
    <citation type="submission" date="2023-04" db="EMBL/GenBank/DDBJ databases">
        <title>Ambrosiozyma monospora NBRC 10751.</title>
        <authorList>
            <person name="Ichikawa N."/>
            <person name="Sato H."/>
            <person name="Tonouchi N."/>
        </authorList>
    </citation>
    <scope>NUCLEOTIDE SEQUENCE</scope>
    <source>
        <strain evidence="1">NBRC 10751</strain>
    </source>
</reference>